<gene>
    <name evidence="1" type="ORF">ABIC55_003020</name>
</gene>
<dbReference type="Proteomes" id="UP001549104">
    <property type="component" value="Unassembled WGS sequence"/>
</dbReference>
<organism evidence="1 2">
    <name type="scientific">Sporosarcina psychrophila</name>
    <name type="common">Bacillus psychrophilus</name>
    <dbReference type="NCBI Taxonomy" id="1476"/>
    <lineage>
        <taxon>Bacteria</taxon>
        <taxon>Bacillati</taxon>
        <taxon>Bacillota</taxon>
        <taxon>Bacilli</taxon>
        <taxon>Bacillales</taxon>
        <taxon>Caryophanaceae</taxon>
        <taxon>Sporosarcina</taxon>
    </lineage>
</organism>
<dbReference type="InterPro" id="IPR019587">
    <property type="entry name" value="Polyketide_cyclase/dehydratase"/>
</dbReference>
<keyword evidence="2" id="KW-1185">Reference proteome</keyword>
<dbReference type="CDD" id="cd07812">
    <property type="entry name" value="SRPBCC"/>
    <property type="match status" value="1"/>
</dbReference>
<evidence type="ECO:0000313" key="1">
    <source>
        <dbReference type="EMBL" id="MET3657923.1"/>
    </source>
</evidence>
<protein>
    <submittedName>
        <fullName evidence="1">Carbon monoxide dehydrogenase subunit G</fullName>
    </submittedName>
</protein>
<dbReference type="EMBL" id="JBEPME010000004">
    <property type="protein sequence ID" value="MET3657923.1"/>
    <property type="molecule type" value="Genomic_DNA"/>
</dbReference>
<reference evidence="1 2" key="1">
    <citation type="submission" date="2024-06" db="EMBL/GenBank/DDBJ databases">
        <title>Sorghum-associated microbial communities from plants grown in Nebraska, USA.</title>
        <authorList>
            <person name="Schachtman D."/>
        </authorList>
    </citation>
    <scope>NUCLEOTIDE SEQUENCE [LARGE SCALE GENOMIC DNA]</scope>
    <source>
        <strain evidence="1 2">1288</strain>
    </source>
</reference>
<accession>A0ABV2KCY1</accession>
<dbReference type="Pfam" id="PF10604">
    <property type="entry name" value="Polyketide_cyc2"/>
    <property type="match status" value="1"/>
</dbReference>
<evidence type="ECO:0000313" key="2">
    <source>
        <dbReference type="Proteomes" id="UP001549104"/>
    </source>
</evidence>
<comment type="caution">
    <text evidence="1">The sequence shown here is derived from an EMBL/GenBank/DDBJ whole genome shotgun (WGS) entry which is preliminary data.</text>
</comment>
<sequence length="149" mass="17441">MKQWTKEIEIDAPIEQVWNFFNGSLENMQKIMPQVVENKPITITDGMVGSVYLQKYKEGKRVMEYQIETLEYDDSPNAKKLKVGFTLANMFDITARYELVKLSDHRTSLTYTATNRPLKWFMKLFLLFSTDKIVVGFLQRVKEVAESEN</sequence>
<proteinExistence type="predicted"/>
<dbReference type="RefSeq" id="WP_354313658.1">
    <property type="nucleotide sequence ID" value="NZ_JBEPME010000004.1"/>
</dbReference>
<dbReference type="InterPro" id="IPR023393">
    <property type="entry name" value="START-like_dom_sf"/>
</dbReference>
<name>A0ABV2KCY1_SPOPS</name>
<dbReference type="SUPFAM" id="SSF55961">
    <property type="entry name" value="Bet v1-like"/>
    <property type="match status" value="1"/>
</dbReference>
<dbReference type="Gene3D" id="3.30.530.20">
    <property type="match status" value="1"/>
</dbReference>